<dbReference type="SUPFAM" id="SSF51735">
    <property type="entry name" value="NAD(P)-binding Rossmann-fold domains"/>
    <property type="match status" value="1"/>
</dbReference>
<dbReference type="InterPro" id="IPR011032">
    <property type="entry name" value="GroES-like_sf"/>
</dbReference>
<evidence type="ECO:0000256" key="4">
    <source>
        <dbReference type="ARBA" id="ARBA00022833"/>
    </source>
</evidence>
<evidence type="ECO:0000313" key="10">
    <source>
        <dbReference type="Proteomes" id="UP000807342"/>
    </source>
</evidence>
<dbReference type="PANTHER" id="PTHR43161:SF25">
    <property type="entry name" value="ALCOHOL DEHYDROGENASE, PUTATIVE (AFU_ORTHOLOGUE AFUA_1G14390)-RELATED"/>
    <property type="match status" value="1"/>
</dbReference>
<dbReference type="GO" id="GO:0006062">
    <property type="term" value="P:sorbitol catabolic process"/>
    <property type="evidence" value="ECO:0007669"/>
    <property type="project" value="TreeGrafter"/>
</dbReference>
<name>A0A9P6C6S7_9AGAR</name>
<gene>
    <name evidence="9" type="ORF">P691DRAFT_700959</name>
</gene>
<dbReference type="InterPro" id="IPR045306">
    <property type="entry name" value="SDH-like"/>
</dbReference>
<dbReference type="InterPro" id="IPR020843">
    <property type="entry name" value="ER"/>
</dbReference>
<dbReference type="Proteomes" id="UP000807342">
    <property type="component" value="Unassembled WGS sequence"/>
</dbReference>
<dbReference type="FunFam" id="3.40.50.720:FF:000068">
    <property type="entry name" value="Sorbitol dehydrogenase"/>
    <property type="match status" value="1"/>
</dbReference>
<dbReference type="SMART" id="SM00829">
    <property type="entry name" value="PKS_ER"/>
    <property type="match status" value="1"/>
</dbReference>
<dbReference type="InterPro" id="IPR013149">
    <property type="entry name" value="ADH-like_C"/>
</dbReference>
<dbReference type="Pfam" id="PF00107">
    <property type="entry name" value="ADH_zinc_N"/>
    <property type="match status" value="1"/>
</dbReference>
<dbReference type="InterPro" id="IPR036291">
    <property type="entry name" value="NAD(P)-bd_dom_sf"/>
</dbReference>
<dbReference type="CDD" id="cd05285">
    <property type="entry name" value="sorbitol_DH"/>
    <property type="match status" value="1"/>
</dbReference>
<dbReference type="GO" id="GO:0008270">
    <property type="term" value="F:zinc ion binding"/>
    <property type="evidence" value="ECO:0007669"/>
    <property type="project" value="InterPro"/>
</dbReference>
<accession>A0A9P6C6S7</accession>
<feature type="domain" description="Enoyl reductase (ER)" evidence="8">
    <location>
        <begin position="15"/>
        <end position="369"/>
    </location>
</feature>
<dbReference type="InterPro" id="IPR013154">
    <property type="entry name" value="ADH-like_N"/>
</dbReference>
<evidence type="ECO:0000256" key="1">
    <source>
        <dbReference type="ARBA" id="ARBA00001947"/>
    </source>
</evidence>
<protein>
    <submittedName>
        <fullName evidence="9">GroES-like protein</fullName>
    </submittedName>
</protein>
<evidence type="ECO:0000256" key="6">
    <source>
        <dbReference type="ARBA" id="ARBA00023027"/>
    </source>
</evidence>
<dbReference type="Pfam" id="PF08240">
    <property type="entry name" value="ADH_N"/>
    <property type="match status" value="1"/>
</dbReference>
<keyword evidence="4 7" id="KW-0862">Zinc</keyword>
<reference evidence="9" key="1">
    <citation type="submission" date="2020-11" db="EMBL/GenBank/DDBJ databases">
        <authorList>
            <consortium name="DOE Joint Genome Institute"/>
            <person name="Ahrendt S."/>
            <person name="Riley R."/>
            <person name="Andreopoulos W."/>
            <person name="Labutti K."/>
            <person name="Pangilinan J."/>
            <person name="Ruiz-Duenas F.J."/>
            <person name="Barrasa J.M."/>
            <person name="Sanchez-Garcia M."/>
            <person name="Camarero S."/>
            <person name="Miyauchi S."/>
            <person name="Serrano A."/>
            <person name="Linde D."/>
            <person name="Babiker R."/>
            <person name="Drula E."/>
            <person name="Ayuso-Fernandez I."/>
            <person name="Pacheco R."/>
            <person name="Padilla G."/>
            <person name="Ferreira P."/>
            <person name="Barriuso J."/>
            <person name="Kellner H."/>
            <person name="Castanera R."/>
            <person name="Alfaro M."/>
            <person name="Ramirez L."/>
            <person name="Pisabarro A.G."/>
            <person name="Kuo A."/>
            <person name="Tritt A."/>
            <person name="Lipzen A."/>
            <person name="He G."/>
            <person name="Yan M."/>
            <person name="Ng V."/>
            <person name="Cullen D."/>
            <person name="Martin F."/>
            <person name="Rosso M.-N."/>
            <person name="Henrissat B."/>
            <person name="Hibbett D."/>
            <person name="Martinez A.T."/>
            <person name="Grigoriev I.V."/>
        </authorList>
    </citation>
    <scope>NUCLEOTIDE SEQUENCE</scope>
    <source>
        <strain evidence="9">MF-IS2</strain>
    </source>
</reference>
<evidence type="ECO:0000256" key="7">
    <source>
        <dbReference type="RuleBase" id="RU361277"/>
    </source>
</evidence>
<dbReference type="EMBL" id="MU151101">
    <property type="protein sequence ID" value="KAF9450624.1"/>
    <property type="molecule type" value="Genomic_DNA"/>
</dbReference>
<keyword evidence="5" id="KW-0560">Oxidoreductase</keyword>
<dbReference type="SUPFAM" id="SSF50129">
    <property type="entry name" value="GroES-like"/>
    <property type="match status" value="1"/>
</dbReference>
<dbReference type="OrthoDB" id="5363962at2759"/>
<proteinExistence type="inferred from homology"/>
<dbReference type="Gene3D" id="3.90.180.10">
    <property type="entry name" value="Medium-chain alcohol dehydrogenases, catalytic domain"/>
    <property type="match status" value="1"/>
</dbReference>
<comment type="cofactor">
    <cofactor evidence="1 7">
        <name>Zn(2+)</name>
        <dbReference type="ChEBI" id="CHEBI:29105"/>
    </cofactor>
</comment>
<comment type="caution">
    <text evidence="9">The sequence shown here is derived from an EMBL/GenBank/DDBJ whole genome shotgun (WGS) entry which is preliminary data.</text>
</comment>
<evidence type="ECO:0000313" key="9">
    <source>
        <dbReference type="EMBL" id="KAF9450624.1"/>
    </source>
</evidence>
<sequence length="379" mass="40672">MSAPAFPTQLAAVLHAAKDLRLEERAVFPPGNGQVQIEVVSSGLCGSDLHYYTHGRNGDFAVRQPLVLGHEAAGIVTAVGAGVVDFVVGQRVAIEAGIMCRECNFCKNDRYNLCRSMRFCSSAAAFPHVDGTLQTRMNHPAHVLHSLPDNCSFEKAALAEPLSVLVHASRRAGLTPGQSVLVLGTGAIGLLACALAKSLGASCVAAIDINESRLDFAKRNGFADQVFCFPPADRPRNAEEQLRRAKDNATFALDAFHKEEGFDIVFECSGAEPCVQMSVHAAVTGGKVMLIGMGTRNAMMPLSAAALREVDIHGSFRYANTYPTALDLLSSGKLQNVEKLVTHRFALEDTQKAFETLERGIDENGQLVLKIMVGQTYAS</sequence>
<organism evidence="9 10">
    <name type="scientific">Macrolepiota fuliginosa MF-IS2</name>
    <dbReference type="NCBI Taxonomy" id="1400762"/>
    <lineage>
        <taxon>Eukaryota</taxon>
        <taxon>Fungi</taxon>
        <taxon>Dikarya</taxon>
        <taxon>Basidiomycota</taxon>
        <taxon>Agaricomycotina</taxon>
        <taxon>Agaricomycetes</taxon>
        <taxon>Agaricomycetidae</taxon>
        <taxon>Agaricales</taxon>
        <taxon>Agaricineae</taxon>
        <taxon>Agaricaceae</taxon>
        <taxon>Macrolepiota</taxon>
    </lineage>
</organism>
<keyword evidence="10" id="KW-1185">Reference proteome</keyword>
<dbReference type="GO" id="GO:0003939">
    <property type="term" value="F:L-iditol 2-dehydrogenase (NAD+) activity"/>
    <property type="evidence" value="ECO:0007669"/>
    <property type="project" value="TreeGrafter"/>
</dbReference>
<dbReference type="InterPro" id="IPR002328">
    <property type="entry name" value="ADH_Zn_CS"/>
</dbReference>
<evidence type="ECO:0000256" key="3">
    <source>
        <dbReference type="ARBA" id="ARBA00022723"/>
    </source>
</evidence>
<dbReference type="AlphaFoldDB" id="A0A9P6C6S7"/>
<evidence type="ECO:0000256" key="2">
    <source>
        <dbReference type="ARBA" id="ARBA00008072"/>
    </source>
</evidence>
<dbReference type="PROSITE" id="PS00059">
    <property type="entry name" value="ADH_ZINC"/>
    <property type="match status" value="1"/>
</dbReference>
<comment type="similarity">
    <text evidence="2 7">Belongs to the zinc-containing alcohol dehydrogenase family.</text>
</comment>
<dbReference type="Gene3D" id="3.40.50.720">
    <property type="entry name" value="NAD(P)-binding Rossmann-like Domain"/>
    <property type="match status" value="1"/>
</dbReference>
<keyword evidence="6" id="KW-0520">NAD</keyword>
<keyword evidence="3 7" id="KW-0479">Metal-binding</keyword>
<evidence type="ECO:0000259" key="8">
    <source>
        <dbReference type="SMART" id="SM00829"/>
    </source>
</evidence>
<dbReference type="PANTHER" id="PTHR43161">
    <property type="entry name" value="SORBITOL DEHYDROGENASE"/>
    <property type="match status" value="1"/>
</dbReference>
<evidence type="ECO:0000256" key="5">
    <source>
        <dbReference type="ARBA" id="ARBA00023002"/>
    </source>
</evidence>